<dbReference type="Proteomes" id="UP000078397">
    <property type="component" value="Unassembled WGS sequence"/>
</dbReference>
<feature type="compositionally biased region" description="Polar residues" evidence="1">
    <location>
        <begin position="405"/>
        <end position="435"/>
    </location>
</feature>
<evidence type="ECO:0000313" key="3">
    <source>
        <dbReference type="Proteomes" id="UP000078397"/>
    </source>
</evidence>
<dbReference type="AlphaFoldDB" id="A0A179FKB2"/>
<gene>
    <name evidence="2" type="ORF">VFPPC_07670</name>
</gene>
<feature type="region of interest" description="Disordered" evidence="1">
    <location>
        <begin position="1"/>
        <end position="28"/>
    </location>
</feature>
<organism evidence="2 3">
    <name type="scientific">Pochonia chlamydosporia 170</name>
    <dbReference type="NCBI Taxonomy" id="1380566"/>
    <lineage>
        <taxon>Eukaryota</taxon>
        <taxon>Fungi</taxon>
        <taxon>Dikarya</taxon>
        <taxon>Ascomycota</taxon>
        <taxon>Pezizomycotina</taxon>
        <taxon>Sordariomycetes</taxon>
        <taxon>Hypocreomycetidae</taxon>
        <taxon>Hypocreales</taxon>
        <taxon>Clavicipitaceae</taxon>
        <taxon>Pochonia</taxon>
    </lineage>
</organism>
<dbReference type="OrthoDB" id="3922785at2759"/>
<feature type="compositionally biased region" description="Acidic residues" evidence="1">
    <location>
        <begin position="504"/>
        <end position="542"/>
    </location>
</feature>
<proteinExistence type="predicted"/>
<dbReference type="STRING" id="1380566.A0A179FKB2"/>
<dbReference type="GeneID" id="28850484"/>
<evidence type="ECO:0000313" key="2">
    <source>
        <dbReference type="EMBL" id="OAQ66056.1"/>
    </source>
</evidence>
<feature type="region of interest" description="Disordered" evidence="1">
    <location>
        <begin position="369"/>
        <end position="441"/>
    </location>
</feature>
<protein>
    <submittedName>
        <fullName evidence="2">Uncharacterized protein</fullName>
    </submittedName>
</protein>
<feature type="region of interest" description="Disordered" evidence="1">
    <location>
        <begin position="476"/>
        <end position="542"/>
    </location>
</feature>
<comment type="caution">
    <text evidence="2">The sequence shown here is derived from an EMBL/GenBank/DDBJ whole genome shotgun (WGS) entry which is preliminary data.</text>
</comment>
<evidence type="ECO:0000256" key="1">
    <source>
        <dbReference type="SAM" id="MobiDB-lite"/>
    </source>
</evidence>
<reference evidence="2 3" key="1">
    <citation type="journal article" date="2016" name="PLoS Pathog.">
        <title>Biosynthesis of antibiotic leucinostatins in bio-control fungus Purpureocillium lilacinum and their inhibition on phytophthora revealed by genome mining.</title>
        <authorList>
            <person name="Wang G."/>
            <person name="Liu Z."/>
            <person name="Lin R."/>
            <person name="Li E."/>
            <person name="Mao Z."/>
            <person name="Ling J."/>
            <person name="Yang Y."/>
            <person name="Yin W.B."/>
            <person name="Xie B."/>
        </authorList>
    </citation>
    <scope>NUCLEOTIDE SEQUENCE [LARGE SCALE GENOMIC DNA]</scope>
    <source>
        <strain evidence="2">170</strain>
    </source>
</reference>
<dbReference type="RefSeq" id="XP_018143143.1">
    <property type="nucleotide sequence ID" value="XM_018286490.1"/>
</dbReference>
<keyword evidence="3" id="KW-1185">Reference proteome</keyword>
<sequence length="590" mass="65647">MSTPLDQVVPSGVASSPRRAPPRGPQLSIKRFGRTDFERFDQEAARGSQLCVGSQRIGKVEIDCKYLWKKAQWGVLGTDDRPAGIVYMDINFQQPPGYCLEVANVYVTLAEDTGTYALASNHRHRPHAHRLDREYNVQITDNYGPRLINGAKTIHQKTSTTNLTPHLGAMGIDFGGLGHDSTTAKEKSDAWCFRGAVRRPHGQDGLRTMHWELKENSLDRNQIHSQEYCTAFAFEHSGVPVFMRVEIDGTIRGVRGSARNRFARFSSILGGKDNSTLTQMDFLYSGQSRKRLDDVARGLDMAMQWENWKKAGVEMPGSKPAQYHDQGKIESIEEEEPSFEDSLIEQAIEAEDPVLEALARRIHGGRNERIQAVGDAPQRLLSGREPSKSTEPATRARVRRPLRNTAPSSQQPVQRSMNACGTSTPDSERSSTTVVNPDPTLSELQDDKLKEIVRIPAILFLIRFLVVVASFFSGEETAPSKAQQSEPEWAGSRASRVQIKMEPDDAEEGEDQDDLQGEAEREDMDEDYLTSPEPEIDDNVSEEDTLEALTRIAASRKVTQPLLAASSSSRIPMGSRRVVRQPAPVLKAGR</sequence>
<name>A0A179FKB2_METCM</name>
<dbReference type="KEGG" id="pchm:VFPPC_07670"/>
<accession>A0A179FKB2</accession>
<dbReference type="EMBL" id="LSBJ02000004">
    <property type="protein sequence ID" value="OAQ66056.1"/>
    <property type="molecule type" value="Genomic_DNA"/>
</dbReference>
<feature type="region of interest" description="Disordered" evidence="1">
    <location>
        <begin position="561"/>
        <end position="590"/>
    </location>
</feature>